<protein>
    <submittedName>
        <fullName evidence="2">Uncharacterized protein</fullName>
    </submittedName>
</protein>
<dbReference type="EMBL" id="JAGPNK010000006">
    <property type="protein sequence ID" value="KAH7320219.1"/>
    <property type="molecule type" value="Genomic_DNA"/>
</dbReference>
<accession>A0A8K0SRX8</accession>
<name>A0A8K0SRX8_9HYPO</name>
<feature type="region of interest" description="Disordered" evidence="1">
    <location>
        <begin position="575"/>
        <end position="599"/>
    </location>
</feature>
<feature type="region of interest" description="Disordered" evidence="1">
    <location>
        <begin position="465"/>
        <end position="493"/>
    </location>
</feature>
<dbReference type="OrthoDB" id="5401902at2759"/>
<feature type="compositionally biased region" description="Polar residues" evidence="1">
    <location>
        <begin position="660"/>
        <end position="676"/>
    </location>
</feature>
<feature type="region of interest" description="Disordered" evidence="1">
    <location>
        <begin position="246"/>
        <end position="323"/>
    </location>
</feature>
<keyword evidence="3" id="KW-1185">Reference proteome</keyword>
<feature type="compositionally biased region" description="Polar residues" evidence="1">
    <location>
        <begin position="576"/>
        <end position="586"/>
    </location>
</feature>
<comment type="caution">
    <text evidence="2">The sequence shown here is derived from an EMBL/GenBank/DDBJ whole genome shotgun (WGS) entry which is preliminary data.</text>
</comment>
<evidence type="ECO:0000256" key="1">
    <source>
        <dbReference type="SAM" id="MobiDB-lite"/>
    </source>
</evidence>
<feature type="compositionally biased region" description="Basic and acidic residues" evidence="1">
    <location>
        <begin position="246"/>
        <end position="257"/>
    </location>
</feature>
<evidence type="ECO:0000313" key="2">
    <source>
        <dbReference type="EMBL" id="KAH7320219.1"/>
    </source>
</evidence>
<proteinExistence type="predicted"/>
<feature type="compositionally biased region" description="Low complexity" evidence="1">
    <location>
        <begin position="480"/>
        <end position="493"/>
    </location>
</feature>
<feature type="region of interest" description="Disordered" evidence="1">
    <location>
        <begin position="659"/>
        <end position="718"/>
    </location>
</feature>
<reference evidence="2" key="1">
    <citation type="journal article" date="2021" name="Nat. Commun.">
        <title>Genetic determinants of endophytism in the Arabidopsis root mycobiome.</title>
        <authorList>
            <person name="Mesny F."/>
            <person name="Miyauchi S."/>
            <person name="Thiergart T."/>
            <person name="Pickel B."/>
            <person name="Atanasova L."/>
            <person name="Karlsson M."/>
            <person name="Huettel B."/>
            <person name="Barry K.W."/>
            <person name="Haridas S."/>
            <person name="Chen C."/>
            <person name="Bauer D."/>
            <person name="Andreopoulos W."/>
            <person name="Pangilinan J."/>
            <person name="LaButti K."/>
            <person name="Riley R."/>
            <person name="Lipzen A."/>
            <person name="Clum A."/>
            <person name="Drula E."/>
            <person name="Henrissat B."/>
            <person name="Kohler A."/>
            <person name="Grigoriev I.V."/>
            <person name="Martin F.M."/>
            <person name="Hacquard S."/>
        </authorList>
    </citation>
    <scope>NUCLEOTIDE SEQUENCE</scope>
    <source>
        <strain evidence="2">MPI-CAGE-CH-0235</strain>
    </source>
</reference>
<sequence>MAYGPFSPLYPGLVPGMPPTMAPAPPPFPIMPWPMGFNVAGSFGVSPYPPGHPHLSPMVNFETKDTNQSYKQDSSDLKDAPGLEAVGAHLERQRPPMYNGQWMMPPPQPHPYYPFGFPQFPGFAAPAGMPGAIMPPHGFAMHQKPPSSAAKIGQPATTQHGSSASAASATSFAASSKPPISSIRPSDITRKQVEVLRGSLRYLEDQLQYNKHQIDEKAMESQAQVVSQQIQHFERNLEAQLEFEKNHYPSSSSKDDTTSSDSYGGSLKSKPAFNRETNHLSTKLKSRSEPRDGASQNLPDKSFTKSTEPLLPCSANGTTKSSLNSSLKKAAADSIRDTQPFKKPNVLPFAAALAPPFKPRCESTSPAEDMENYFPQAYQDSMGEMSHLSIGYKNGRSLGSSRQGPIDIERPNTPYLIGQIPQGVDPKSIEDADYTYMRELTEDELRARHMYWGRAPRHLQKGLPKFDGKDFYPPSPVKMSGSTDTDTTSTSYSITTGDTRVRYTVNMPDVEADPFQFVTQPGRLVSRDGPGKSTQSESLLRPGESESSDAPIPIPRSGSYVAQVSRNYDNFRKALSASTQPSTSGDSKGKQSSDEEDDDKTLLFKGRKALARNATKTHNQIWHSMLKKSNTSSTAIPGAVSSMTAQGVLPHYSGHATASLAPSATNPTSQATSLKTSEVVAEEAPAANMEKRSENMPPGDSSKMNTHYKGGRSHSRRG</sequence>
<dbReference type="AlphaFoldDB" id="A0A8K0SRX8"/>
<gene>
    <name evidence="2" type="ORF">B0I35DRAFT_231660</name>
</gene>
<feature type="region of interest" description="Disordered" evidence="1">
    <location>
        <begin position="514"/>
        <end position="557"/>
    </location>
</feature>
<organism evidence="2 3">
    <name type="scientific">Stachybotrys elegans</name>
    <dbReference type="NCBI Taxonomy" id="80388"/>
    <lineage>
        <taxon>Eukaryota</taxon>
        <taxon>Fungi</taxon>
        <taxon>Dikarya</taxon>
        <taxon>Ascomycota</taxon>
        <taxon>Pezizomycotina</taxon>
        <taxon>Sordariomycetes</taxon>
        <taxon>Hypocreomycetidae</taxon>
        <taxon>Hypocreales</taxon>
        <taxon>Stachybotryaceae</taxon>
        <taxon>Stachybotrys</taxon>
    </lineage>
</organism>
<feature type="compositionally biased region" description="Low complexity" evidence="1">
    <location>
        <begin position="162"/>
        <end position="186"/>
    </location>
</feature>
<feature type="compositionally biased region" description="Basic residues" evidence="1">
    <location>
        <begin position="709"/>
        <end position="718"/>
    </location>
</feature>
<evidence type="ECO:0000313" key="3">
    <source>
        <dbReference type="Proteomes" id="UP000813444"/>
    </source>
</evidence>
<feature type="region of interest" description="Disordered" evidence="1">
    <location>
        <begin position="136"/>
        <end position="186"/>
    </location>
</feature>
<dbReference type="Proteomes" id="UP000813444">
    <property type="component" value="Unassembled WGS sequence"/>
</dbReference>
<feature type="compositionally biased region" description="Polar residues" evidence="1">
    <location>
        <begin position="294"/>
        <end position="307"/>
    </location>
</feature>